<proteinExistence type="predicted"/>
<protein>
    <submittedName>
        <fullName evidence="1">Uncharacterized protein</fullName>
    </submittedName>
</protein>
<evidence type="ECO:0000313" key="1">
    <source>
        <dbReference type="EMBL" id="OYQ45527.1"/>
    </source>
</evidence>
<comment type="caution">
    <text evidence="1">The sequence shown here is derived from an EMBL/GenBank/DDBJ whole genome shotgun (WGS) entry which is preliminary data.</text>
</comment>
<accession>A0A255ZVG6</accession>
<sequence length="63" mass="7189">MNFNFLGVPALFRSCTASPIRRCAYRIKVNKLFEAPSRHSLYLFCLDSSGKFVAPKDSVLNYK</sequence>
<organism evidence="1 2">
    <name type="scientific">Flavobacterium aurantiibacter</name>
    <dbReference type="NCBI Taxonomy" id="2023067"/>
    <lineage>
        <taxon>Bacteria</taxon>
        <taxon>Pseudomonadati</taxon>
        <taxon>Bacteroidota</taxon>
        <taxon>Flavobacteriia</taxon>
        <taxon>Flavobacteriales</taxon>
        <taxon>Flavobacteriaceae</taxon>
        <taxon>Flavobacterium</taxon>
    </lineage>
</organism>
<evidence type="ECO:0000313" key="2">
    <source>
        <dbReference type="Proteomes" id="UP000216035"/>
    </source>
</evidence>
<dbReference type="Proteomes" id="UP000216035">
    <property type="component" value="Unassembled WGS sequence"/>
</dbReference>
<gene>
    <name evidence="1" type="ORF">CHX27_06025</name>
</gene>
<name>A0A255ZVG6_9FLAO</name>
<keyword evidence="2" id="KW-1185">Reference proteome</keyword>
<dbReference type="EMBL" id="NOXX01000180">
    <property type="protein sequence ID" value="OYQ45527.1"/>
    <property type="molecule type" value="Genomic_DNA"/>
</dbReference>
<dbReference type="AlphaFoldDB" id="A0A255ZVG6"/>
<reference evidence="1 2" key="1">
    <citation type="submission" date="2017-07" db="EMBL/GenBank/DDBJ databases">
        <title>Flavobacterium cyanobacteriorum sp. nov., isolated from cyanobacterial aggregates in a eutrophic lake.</title>
        <authorList>
            <person name="Cai H."/>
        </authorList>
    </citation>
    <scope>NUCLEOTIDE SEQUENCE [LARGE SCALE GENOMIC DNA]</scope>
    <source>
        <strain evidence="1 2">TH167</strain>
    </source>
</reference>